<feature type="transmembrane region" description="Helical" evidence="1">
    <location>
        <begin position="127"/>
        <end position="148"/>
    </location>
</feature>
<sequence length="216" mass="25581">MIKILKDILFSFYLLISSVVFSVILTLNISPVLYSLFIKLNIIPKYNNLISEEILNDYNNIIHYLNSPQEEVLKFKNFKISAIGEFHFLEVKEIFSSIYLIGLACLILGIILFIISKKFKLKISFKAFNIFFYEVLFMFLSLILSFYLNFSKVFTLFHKIFFNNDYWIFDPKKDPIINVLPESYFLFLAIFILSLVMILSIISKIFYTLKKHKHLK</sequence>
<accession>A0A0H2YSY1</accession>
<organism evidence="2 3">
    <name type="scientific">Clostridium perfringens (strain ATCC 13124 / DSM 756 / JCM 1290 / NCIMB 6125 / NCTC 8237 / Type A)</name>
    <dbReference type="NCBI Taxonomy" id="195103"/>
    <lineage>
        <taxon>Bacteria</taxon>
        <taxon>Bacillati</taxon>
        <taxon>Bacillota</taxon>
        <taxon>Clostridia</taxon>
        <taxon>Eubacteriales</taxon>
        <taxon>Clostridiaceae</taxon>
        <taxon>Clostridium</taxon>
    </lineage>
</organism>
<dbReference type="STRING" id="195103.CPF_2575"/>
<evidence type="ECO:0000313" key="2">
    <source>
        <dbReference type="EMBL" id="ABG84106.1"/>
    </source>
</evidence>
<evidence type="ECO:0000256" key="1">
    <source>
        <dbReference type="SAM" id="Phobius"/>
    </source>
</evidence>
<feature type="transmembrane region" description="Helical" evidence="1">
    <location>
        <begin position="12"/>
        <end position="37"/>
    </location>
</feature>
<dbReference type="InterPro" id="IPR010178">
    <property type="entry name" value="Lit"/>
</dbReference>
<dbReference type="HOGENOM" id="CLU_093826_1_0_9"/>
<proteinExistence type="predicted"/>
<protein>
    <submittedName>
        <fullName evidence="2">Integral membrane protein TIGR01906</fullName>
    </submittedName>
</protein>
<keyword evidence="1" id="KW-0812">Transmembrane</keyword>
<dbReference type="PaxDb" id="195103-CPF_2575"/>
<dbReference type="AlphaFoldDB" id="A0A0H2YSY1"/>
<dbReference type="eggNOG" id="COG4478">
    <property type="taxonomic scope" value="Bacteria"/>
</dbReference>
<dbReference type="NCBIfam" id="TIGR01906">
    <property type="entry name" value="integ_TIGR01906"/>
    <property type="match status" value="1"/>
</dbReference>
<keyword evidence="1" id="KW-0472">Membrane</keyword>
<evidence type="ECO:0000313" key="3">
    <source>
        <dbReference type="Proteomes" id="UP000001823"/>
    </source>
</evidence>
<keyword evidence="3" id="KW-1185">Reference proteome</keyword>
<reference evidence="2 3" key="1">
    <citation type="journal article" date="2006" name="Genome Res.">
        <title>Skewed genomic variability in strains of the toxigenic bacterial pathogen, Clostridium perfringens.</title>
        <authorList>
            <person name="Myers G.S."/>
            <person name="Rasko D.A."/>
            <person name="Cheung J.K."/>
            <person name="Ravel J."/>
            <person name="Seshadri R."/>
            <person name="Deboy R.T."/>
            <person name="Ren Q."/>
            <person name="Varga J."/>
            <person name="Awad M.M."/>
            <person name="Brinkac L.M."/>
            <person name="Daugherty S.C."/>
            <person name="Haft D.H."/>
            <person name="Dodson R.J."/>
            <person name="Madupu R."/>
            <person name="Nelson W.C."/>
            <person name="Rosovitz M.J."/>
            <person name="Sullivan S.A."/>
            <person name="Khouri H."/>
            <person name="Dimitrov G.I."/>
            <person name="Watkins K.L."/>
            <person name="Mulligan S."/>
            <person name="Benton J."/>
            <person name="Radune D."/>
            <person name="Fisher D.J."/>
            <person name="Atkins H.S."/>
            <person name="Hiscox T."/>
            <person name="Jost B.H."/>
            <person name="Billington S.J."/>
            <person name="Songer J.G."/>
            <person name="McClane B.A."/>
            <person name="Titball R.W."/>
            <person name="Rood J.I."/>
            <person name="Melville S.B."/>
            <person name="Paulsen I.T."/>
        </authorList>
    </citation>
    <scope>NUCLEOTIDE SEQUENCE [LARGE SCALE GENOMIC DNA]</scope>
    <source>
        <strain evidence="3">ATCC 13124 / DSM 756 / JCM 1290 / NCIMB 6125 / NCTC 8237 / S 107 / Type A</strain>
    </source>
</reference>
<keyword evidence="1" id="KW-1133">Transmembrane helix</keyword>
<dbReference type="Pfam" id="PF07314">
    <property type="entry name" value="Lit"/>
    <property type="match status" value="1"/>
</dbReference>
<dbReference type="RefSeq" id="WP_011591102.1">
    <property type="nucleotide sequence ID" value="NC_008261.1"/>
</dbReference>
<dbReference type="EMBL" id="CP000246">
    <property type="protein sequence ID" value="ABG84106.1"/>
    <property type="molecule type" value="Genomic_DNA"/>
</dbReference>
<dbReference type="Proteomes" id="UP000001823">
    <property type="component" value="Chromosome"/>
</dbReference>
<feature type="transmembrane region" description="Helical" evidence="1">
    <location>
        <begin position="94"/>
        <end position="115"/>
    </location>
</feature>
<name>A0A0H2YSY1_CLOP1</name>
<gene>
    <name evidence="2" type="ordered locus">CPF_2575</name>
</gene>
<feature type="transmembrane region" description="Helical" evidence="1">
    <location>
        <begin position="184"/>
        <end position="207"/>
    </location>
</feature>
<dbReference type="KEGG" id="cpf:CPF_2575"/>